<evidence type="ECO:0000313" key="7">
    <source>
        <dbReference type="Proteomes" id="UP000181484"/>
    </source>
</evidence>
<reference evidence="6 7" key="1">
    <citation type="journal article" date="2015" name="J. Virol.">
        <title>Genomic Analysis, Phenotype, and Virulence of the Historical Brazilian Smallpox Vaccine Strain IOC: Implications for the Origins and Evolutionary Relationships of Vaccinia Virus.</title>
        <authorList>
            <person name="Medaglia M.L."/>
            <person name="Moussatche N."/>
            <person name="Nitsche A."/>
            <person name="Dabrowski P.W."/>
            <person name="Li Y."/>
            <person name="Damon I.K."/>
            <person name="Lucas C.G."/>
            <person name="Arruda L.B."/>
            <person name="Damaso C.R."/>
        </authorList>
    </citation>
    <scope>NUCLEOTIDE SEQUENCE [LARGE SCALE GENOMIC DNA]</scope>
    <source>
        <strain evidence="4">IOC</strain>
    </source>
</reference>
<accession>A0A0M3UMI6</accession>
<dbReference type="EMBL" id="KT184691">
    <property type="protein sequence ID" value="ALF05465.1"/>
    <property type="molecule type" value="Genomic_DNA"/>
</dbReference>
<evidence type="ECO:0000313" key="2">
    <source>
        <dbReference type="EMBL" id="ALF04979.1"/>
    </source>
</evidence>
<evidence type="ECO:0000313" key="4">
    <source>
        <dbReference type="EMBL" id="ALF05230.1"/>
    </source>
</evidence>
<name>A0A0M3UMI6_VACCV</name>
<dbReference type="EMBL" id="KT184691">
    <property type="protein sequence ID" value="ALF05230.1"/>
    <property type="molecule type" value="Genomic_DNA"/>
</dbReference>
<dbReference type="Pfam" id="PF09372">
    <property type="entry name" value="PRANC"/>
    <property type="match status" value="1"/>
</dbReference>
<evidence type="ECO:0000313" key="3">
    <source>
        <dbReference type="EMBL" id="ALF05219.1"/>
    </source>
</evidence>
<organism evidence="4 7">
    <name type="scientific">Vaccinia virus</name>
    <name type="common">VACV</name>
    <name type="synonym">Orthopoxvirus vaccinia</name>
    <dbReference type="NCBI Taxonomy" id="10245"/>
    <lineage>
        <taxon>Viruses</taxon>
        <taxon>Varidnaviria</taxon>
        <taxon>Bamfordvirae</taxon>
        <taxon>Nucleocytoviricota</taxon>
        <taxon>Pokkesviricetes</taxon>
        <taxon>Chitovirales</taxon>
        <taxon>Poxviridae</taxon>
        <taxon>Chordopoxvirinae</taxon>
        <taxon>Orthopoxvirus</taxon>
    </lineage>
</organism>
<dbReference type="EMBL" id="KT184690">
    <property type="protein sequence ID" value="ALF05219.1"/>
    <property type="molecule type" value="Genomic_DNA"/>
</dbReference>
<evidence type="ECO:0000313" key="6">
    <source>
        <dbReference type="Proteomes" id="UP000097422"/>
    </source>
</evidence>
<sequence length="49" mass="5718">MYDDLIEQCHLSMEHKSKLVDKALNKLESTIDGQSRLSYLPPEIMRNII</sequence>
<dbReference type="EMBL" id="KT184690">
    <property type="protein sequence ID" value="ALF04979.1"/>
    <property type="molecule type" value="Genomic_DNA"/>
</dbReference>
<gene>
    <name evidence="2" type="ORF">VACV_IOC_B141_007</name>
    <name evidence="3" type="ORF">VACV_IOC_B141_249</name>
    <name evidence="4" type="ORF">VACV_IOC_B388_007</name>
    <name evidence="5" type="ORF">VACV_IOC_B388_249</name>
</gene>
<reference evidence="4" key="2">
    <citation type="submission" date="2015-06" db="EMBL/GenBank/DDBJ databases">
        <authorList>
            <person name="Hoefler B.C."/>
            <person name="Straight P.D."/>
        </authorList>
    </citation>
    <scope>NUCLEOTIDE SEQUENCE</scope>
    <source>
        <strain evidence="4">IOC</strain>
    </source>
</reference>
<evidence type="ECO:0000259" key="1">
    <source>
        <dbReference type="Pfam" id="PF09372"/>
    </source>
</evidence>
<evidence type="ECO:0000313" key="5">
    <source>
        <dbReference type="EMBL" id="ALF05465.1"/>
    </source>
</evidence>
<dbReference type="InterPro" id="IPR018272">
    <property type="entry name" value="PRANC_domain"/>
</dbReference>
<dbReference type="Proteomes" id="UP000097422">
    <property type="component" value="Genome"/>
</dbReference>
<protein>
    <submittedName>
        <fullName evidence="4">Ankyrin-like protein</fullName>
    </submittedName>
</protein>
<dbReference type="Proteomes" id="UP000181484">
    <property type="component" value="Segment"/>
</dbReference>
<proteinExistence type="predicted"/>
<feature type="domain" description="PRANC" evidence="1">
    <location>
        <begin position="1"/>
        <end position="49"/>
    </location>
</feature>